<accession>A0A2P5D8D0</accession>
<dbReference type="EMBL" id="JXTB01000055">
    <property type="protein sequence ID" value="PON69567.1"/>
    <property type="molecule type" value="Genomic_DNA"/>
</dbReference>
<keyword evidence="2" id="KW-1185">Reference proteome</keyword>
<feature type="non-terminal residue" evidence="1">
    <location>
        <position position="1"/>
    </location>
</feature>
<reference evidence="2" key="1">
    <citation type="submission" date="2016-06" db="EMBL/GenBank/DDBJ databases">
        <title>Parallel loss of symbiosis genes in relatives of nitrogen-fixing non-legume Parasponia.</title>
        <authorList>
            <person name="Van Velzen R."/>
            <person name="Holmer R."/>
            <person name="Bu F."/>
            <person name="Rutten L."/>
            <person name="Van Zeijl A."/>
            <person name="Liu W."/>
            <person name="Santuari L."/>
            <person name="Cao Q."/>
            <person name="Sharma T."/>
            <person name="Shen D."/>
            <person name="Roswanjaya Y."/>
            <person name="Wardhani T."/>
            <person name="Kalhor M.S."/>
            <person name="Jansen J."/>
            <person name="Van den Hoogen J."/>
            <person name="Gungor B."/>
            <person name="Hartog M."/>
            <person name="Hontelez J."/>
            <person name="Verver J."/>
            <person name="Yang W.-C."/>
            <person name="Schijlen E."/>
            <person name="Repin R."/>
            <person name="Schilthuizen M."/>
            <person name="Schranz E."/>
            <person name="Heidstra R."/>
            <person name="Miyata K."/>
            <person name="Fedorova E."/>
            <person name="Kohlen W."/>
            <person name="Bisseling T."/>
            <person name="Smit S."/>
            <person name="Geurts R."/>
        </authorList>
    </citation>
    <scope>NUCLEOTIDE SEQUENCE [LARGE SCALE GENOMIC DNA]</scope>
    <source>
        <strain evidence="2">cv. WU1-14</strain>
    </source>
</reference>
<name>A0A2P5D8D0_PARAD</name>
<comment type="caution">
    <text evidence="1">The sequence shown here is derived from an EMBL/GenBank/DDBJ whole genome shotgun (WGS) entry which is preliminary data.</text>
</comment>
<sequence>WRQTQVSISKNEVVRHYPQAGKAAEKVSWFGTRPEHLIWSKKEKASKGLPEWKRQATSVVQATKFLDTSSPAVENRSRLRLMRPHLAQELRKLAKRKGRKMLSFLRSWA</sequence>
<gene>
    <name evidence="1" type="ORF">PanWU01x14_086900</name>
</gene>
<protein>
    <submittedName>
        <fullName evidence="1">Uncharacterized protein</fullName>
    </submittedName>
</protein>
<evidence type="ECO:0000313" key="2">
    <source>
        <dbReference type="Proteomes" id="UP000237105"/>
    </source>
</evidence>
<dbReference type="AlphaFoldDB" id="A0A2P5D8D0"/>
<dbReference type="Proteomes" id="UP000237105">
    <property type="component" value="Unassembled WGS sequence"/>
</dbReference>
<proteinExistence type="predicted"/>
<evidence type="ECO:0000313" key="1">
    <source>
        <dbReference type="EMBL" id="PON69567.1"/>
    </source>
</evidence>
<organism evidence="1 2">
    <name type="scientific">Parasponia andersonii</name>
    <name type="common">Sponia andersonii</name>
    <dbReference type="NCBI Taxonomy" id="3476"/>
    <lineage>
        <taxon>Eukaryota</taxon>
        <taxon>Viridiplantae</taxon>
        <taxon>Streptophyta</taxon>
        <taxon>Embryophyta</taxon>
        <taxon>Tracheophyta</taxon>
        <taxon>Spermatophyta</taxon>
        <taxon>Magnoliopsida</taxon>
        <taxon>eudicotyledons</taxon>
        <taxon>Gunneridae</taxon>
        <taxon>Pentapetalae</taxon>
        <taxon>rosids</taxon>
        <taxon>fabids</taxon>
        <taxon>Rosales</taxon>
        <taxon>Cannabaceae</taxon>
        <taxon>Parasponia</taxon>
    </lineage>
</organism>